<evidence type="ECO:0000313" key="2">
    <source>
        <dbReference type="Proteomes" id="UP000235015"/>
    </source>
</evidence>
<dbReference type="EMBL" id="PKUN01000004">
    <property type="protein sequence ID" value="PLX62657.1"/>
    <property type="molecule type" value="Genomic_DNA"/>
</dbReference>
<dbReference type="AlphaFoldDB" id="A0A2N6CZ54"/>
<dbReference type="RefSeq" id="WP_273438225.1">
    <property type="nucleotide sequence ID" value="NZ_CAXXYC010000004.1"/>
</dbReference>
<comment type="caution">
    <text evidence="1">The sequence shown here is derived from an EMBL/GenBank/DDBJ whole genome shotgun (WGS) entry which is preliminary data.</text>
</comment>
<name>A0A2N6CZ54_9GAMM</name>
<protein>
    <submittedName>
        <fullName evidence="1">Uncharacterized protein</fullName>
    </submittedName>
</protein>
<reference evidence="1 2" key="1">
    <citation type="submission" date="2017-11" db="EMBL/GenBank/DDBJ databases">
        <title>Genome-resolved metagenomics identifies genetic mobility, metabolic interactions, and unexpected diversity in perchlorate-reducing communities.</title>
        <authorList>
            <person name="Barnum T.P."/>
            <person name="Figueroa I.A."/>
            <person name="Carlstrom C.I."/>
            <person name="Lucas L.N."/>
            <person name="Engelbrektson A.L."/>
            <person name="Coates J.D."/>
        </authorList>
    </citation>
    <scope>NUCLEOTIDE SEQUENCE [LARGE SCALE GENOMIC DNA]</scope>
    <source>
        <strain evidence="1">BM301</strain>
    </source>
</reference>
<dbReference type="Proteomes" id="UP000235015">
    <property type="component" value="Unassembled WGS sequence"/>
</dbReference>
<accession>A0A2N6CZ54</accession>
<proteinExistence type="predicted"/>
<sequence length="405" mass="43872">MQATVRKFYLPLLLGYALWLISAGAVQGAVVNLVSGVSPSRVALARNTQVVATWQVESINLSAGDRIISTQGRFLSPLGGGIIGTVSKGLTRTVKSSDLGMGNSFITLTEAVQVPASIVYRAQKLGLNSFIYQRDFYDTENPSDIESGSVTLHITGAGSAGLGINRQEIRFDDGSSIRRLLSTEPLTALTQLNYSGSGLLKGVWELATPSTTYGEPVYRRLANVRRFLGAGGQVLLTSPALETRQPGRYLVRFRIEEPGTEFNDLSIEYFVAQEAATVTPLAPIDLVLDTPLHGTYLHPDTRFSWQQVPGAQAYQLEFYSQPATREITPEGLAEAGQFTSGKHPGTLTGPPEAGALLPASQTRLSLSEVTRGHLQPAQFYWWRVLAIGKNGQVVSQSPVREIRLP</sequence>
<evidence type="ECO:0000313" key="1">
    <source>
        <dbReference type="EMBL" id="PLX62657.1"/>
    </source>
</evidence>
<gene>
    <name evidence="1" type="ORF">C0630_05475</name>
</gene>
<organism evidence="1 2">
    <name type="scientific">Sedimenticola selenatireducens</name>
    <dbReference type="NCBI Taxonomy" id="191960"/>
    <lineage>
        <taxon>Bacteria</taxon>
        <taxon>Pseudomonadati</taxon>
        <taxon>Pseudomonadota</taxon>
        <taxon>Gammaproteobacteria</taxon>
        <taxon>Chromatiales</taxon>
        <taxon>Sedimenticolaceae</taxon>
        <taxon>Sedimenticola</taxon>
    </lineage>
</organism>